<sequence>MTDKNLQEIFKNEFEIEEYDSIFSQIKIVENPQNSDVVSFIAPNVYIEKWIKTKYLQRLAEILEKHYNITPEIHVVTAVKKSHVKSLKQGAKKMEAALNASYTFETFIQGDSNKFAYEIAKKICEKQGKAYNPVLFYGGTGLGKTHLLNAIGNKVIEKNKSVIYITSEQFLNDYSERLKSNTMEKFREKYRNCDYLLIDDIQFFAGKIQIQEEFFHTFNELHLKNKQIVITADKSLKQILGLEERLKSRCEWGITADIQPPGIETKIEIIKQKCIIHHVEINQDIIECLAYNIGGNIRQIEGIILKLNALPLLIGQPITLSMAQNAIKDIRKEVSENIDINAIIKATAREFNIKPSEITSKSRATKIAQARRIVIYLSRELIPHSMAMIAQSLNMKDHSAVSKAGTKINKELKEDPALQLAINEIKSKL</sequence>
<proteinExistence type="inferred from homology"/>
<feature type="binding site" evidence="8">
    <location>
        <position position="141"/>
    </location>
    <ligand>
        <name>ATP</name>
        <dbReference type="ChEBI" id="CHEBI:30616"/>
    </ligand>
</feature>
<dbReference type="Pfam" id="PF08299">
    <property type="entry name" value="Bac_DnaA_C"/>
    <property type="match status" value="1"/>
</dbReference>
<feature type="region of interest" description="Domain IV, binds dsDNA" evidence="8">
    <location>
        <begin position="312"/>
        <end position="429"/>
    </location>
</feature>
<dbReference type="InterPro" id="IPR001957">
    <property type="entry name" value="Chromosome_initiator_DnaA"/>
</dbReference>
<dbReference type="PRINTS" id="PR00051">
    <property type="entry name" value="DNAA"/>
</dbReference>
<dbReference type="KEGG" id="hms:HMU00010"/>
<comment type="similarity">
    <text evidence="1 8 11">Belongs to the DnaA family.</text>
</comment>
<dbReference type="NCBIfam" id="TIGR00362">
    <property type="entry name" value="DnaA"/>
    <property type="match status" value="1"/>
</dbReference>
<dbReference type="GO" id="GO:0005524">
    <property type="term" value="F:ATP binding"/>
    <property type="evidence" value="ECO:0007669"/>
    <property type="project" value="UniProtKB-UniRule"/>
</dbReference>
<evidence type="ECO:0000256" key="2">
    <source>
        <dbReference type="ARBA" id="ARBA00022490"/>
    </source>
</evidence>
<accession>D3UFJ6</accession>
<dbReference type="InterPro" id="IPR020591">
    <property type="entry name" value="Chromosome_initiator_DnaA-like"/>
</dbReference>
<evidence type="ECO:0000259" key="13">
    <source>
        <dbReference type="SMART" id="SM00760"/>
    </source>
</evidence>
<dbReference type="RefSeq" id="WP_013022368.1">
    <property type="nucleotide sequence ID" value="NC_013949.1"/>
</dbReference>
<comment type="caution">
    <text evidence="8">Lacks conserved residue(s) required for the propagation of feature annotation.</text>
</comment>
<dbReference type="Gene3D" id="3.40.50.300">
    <property type="entry name" value="P-loop containing nucleotide triphosphate hydrolases"/>
    <property type="match status" value="1"/>
</dbReference>
<dbReference type="Pfam" id="PF00308">
    <property type="entry name" value="Bac_DnaA"/>
    <property type="match status" value="1"/>
</dbReference>
<keyword evidence="3 8" id="KW-0235">DNA replication</keyword>
<evidence type="ECO:0000256" key="4">
    <source>
        <dbReference type="ARBA" id="ARBA00022741"/>
    </source>
</evidence>
<dbReference type="InterPro" id="IPR018312">
    <property type="entry name" value="Chromosome_initiator_DnaA_CS"/>
</dbReference>
<dbReference type="Gene3D" id="1.10.8.60">
    <property type="match status" value="1"/>
</dbReference>
<reference evidence="14 15" key="1">
    <citation type="journal article" date="2010" name="BMC Genomics">
        <title>Comparative genomics and proteomics of Helicobacter mustelae, an ulcerogenic and carcinogenic gastric pathogen.</title>
        <authorList>
            <person name="O'Toole P.W."/>
            <person name="Snelling W.J."/>
            <person name="Canchaya C."/>
            <person name="Forde B.M."/>
            <person name="Hardie K.R."/>
            <person name="Josenhans C."/>
            <person name="Graham R.L.J."/>
            <person name="McMullan G."/>
            <person name="Parkhill J."/>
            <person name="Belda E."/>
            <person name="Bentley S.D."/>
        </authorList>
    </citation>
    <scope>NUCLEOTIDE SEQUENCE [LARGE SCALE GENOMIC DNA]</scope>
    <source>
        <strain evidence="15">ATCC 43772 / LMG 18044 / NCTC 12198 / 12198</strain>
    </source>
</reference>
<protein>
    <recommendedName>
        <fullName evidence="8 9">Chromosomal replication initiator protein DnaA</fullName>
    </recommendedName>
</protein>
<dbReference type="PROSITE" id="PS01008">
    <property type="entry name" value="DNAA"/>
    <property type="match status" value="1"/>
</dbReference>
<evidence type="ECO:0000256" key="6">
    <source>
        <dbReference type="ARBA" id="ARBA00023121"/>
    </source>
</evidence>
<organism evidence="14 15">
    <name type="scientific">Helicobacter mustelae (strain ATCC 43772 / CCUG 25715 / CIP 103759 / LMG 18044 / NCTC 12198 / R85-136P)</name>
    <name type="common">Campylobacter mustelae</name>
    <dbReference type="NCBI Taxonomy" id="679897"/>
    <lineage>
        <taxon>Bacteria</taxon>
        <taxon>Pseudomonadati</taxon>
        <taxon>Campylobacterota</taxon>
        <taxon>Epsilonproteobacteria</taxon>
        <taxon>Campylobacterales</taxon>
        <taxon>Helicobacteraceae</taxon>
        <taxon>Helicobacter</taxon>
    </lineage>
</organism>
<dbReference type="GO" id="GO:0005886">
    <property type="term" value="C:plasma membrane"/>
    <property type="evidence" value="ECO:0007669"/>
    <property type="project" value="TreeGrafter"/>
</dbReference>
<dbReference type="HOGENOM" id="CLU_026910_3_1_7"/>
<dbReference type="SUPFAM" id="SSF52540">
    <property type="entry name" value="P-loop containing nucleoside triphosphate hydrolases"/>
    <property type="match status" value="1"/>
</dbReference>
<dbReference type="InterPro" id="IPR013317">
    <property type="entry name" value="DnaA_dom"/>
</dbReference>
<comment type="domain">
    <text evidence="8">Domain I is involved in oligomerization and binding regulators, domain II is flexibile and of varying length in different bacteria, domain III forms the AAA+ region, while domain IV binds dsDNA.</text>
</comment>
<dbReference type="HAMAP" id="MF_00377">
    <property type="entry name" value="DnaA_bact"/>
    <property type="match status" value="1"/>
</dbReference>
<comment type="subcellular location">
    <subcellularLocation>
        <location evidence="8">Cytoplasm</location>
    </subcellularLocation>
</comment>
<dbReference type="GO" id="GO:0006270">
    <property type="term" value="P:DNA replication initiation"/>
    <property type="evidence" value="ECO:0007669"/>
    <property type="project" value="UniProtKB-UniRule"/>
</dbReference>
<dbReference type="eggNOG" id="COG0593">
    <property type="taxonomic scope" value="Bacteria"/>
</dbReference>
<dbReference type="Pfam" id="PF11638">
    <property type="entry name" value="DnaA_N"/>
    <property type="match status" value="1"/>
</dbReference>
<evidence type="ECO:0000313" key="15">
    <source>
        <dbReference type="Proteomes" id="UP000001522"/>
    </source>
</evidence>
<dbReference type="EMBL" id="FN555004">
    <property type="protein sequence ID" value="CBG39267.1"/>
    <property type="molecule type" value="Genomic_DNA"/>
</dbReference>
<evidence type="ECO:0000256" key="9">
    <source>
        <dbReference type="NCBIfam" id="TIGR00362"/>
    </source>
</evidence>
<keyword evidence="15" id="KW-1185">Reference proteome</keyword>
<comment type="subunit">
    <text evidence="8">Oligomerizes as a right-handed, spiral filament on DNA at oriC.</text>
</comment>
<evidence type="ECO:0000259" key="12">
    <source>
        <dbReference type="SMART" id="SM00382"/>
    </source>
</evidence>
<keyword evidence="5 8" id="KW-0067">ATP-binding</keyword>
<dbReference type="InterPro" id="IPR038454">
    <property type="entry name" value="DnaA_N_sf"/>
</dbReference>
<feature type="binding site" evidence="8">
    <location>
        <position position="145"/>
    </location>
    <ligand>
        <name>ATP</name>
        <dbReference type="ChEBI" id="CHEBI:30616"/>
    </ligand>
</feature>
<dbReference type="FunFam" id="3.40.50.300:FF:000668">
    <property type="entry name" value="Chromosomal replication initiator protein DnaA"/>
    <property type="match status" value="1"/>
</dbReference>
<dbReference type="PANTHER" id="PTHR30050:SF2">
    <property type="entry name" value="CHROMOSOMAL REPLICATION INITIATOR PROTEIN DNAA"/>
    <property type="match status" value="1"/>
</dbReference>
<dbReference type="GO" id="GO:0003688">
    <property type="term" value="F:DNA replication origin binding"/>
    <property type="evidence" value="ECO:0007669"/>
    <property type="project" value="UniProtKB-UniRule"/>
</dbReference>
<name>D3UFJ6_HELM1</name>
<evidence type="ECO:0000256" key="8">
    <source>
        <dbReference type="HAMAP-Rule" id="MF_00377"/>
    </source>
</evidence>
<dbReference type="InterPro" id="IPR003593">
    <property type="entry name" value="AAA+_ATPase"/>
</dbReference>
<dbReference type="Gene3D" id="1.10.1750.10">
    <property type="match status" value="1"/>
</dbReference>
<evidence type="ECO:0000256" key="7">
    <source>
        <dbReference type="ARBA" id="ARBA00023125"/>
    </source>
</evidence>
<dbReference type="InterPro" id="IPR013159">
    <property type="entry name" value="DnaA_C"/>
</dbReference>
<feature type="binding site" evidence="8">
    <location>
        <position position="144"/>
    </location>
    <ligand>
        <name>ATP</name>
        <dbReference type="ChEBI" id="CHEBI:30616"/>
    </ligand>
</feature>
<evidence type="ECO:0000256" key="3">
    <source>
        <dbReference type="ARBA" id="ARBA00022705"/>
    </source>
</evidence>
<evidence type="ECO:0000256" key="1">
    <source>
        <dbReference type="ARBA" id="ARBA00006583"/>
    </source>
</evidence>
<keyword evidence="2 8" id="KW-0963">Cytoplasm</keyword>
<evidence type="ECO:0000313" key="14">
    <source>
        <dbReference type="EMBL" id="CBG39267.1"/>
    </source>
</evidence>
<dbReference type="Proteomes" id="UP000001522">
    <property type="component" value="Chromosome"/>
</dbReference>
<keyword evidence="6 8" id="KW-0446">Lipid-binding</keyword>
<gene>
    <name evidence="8 14" type="primary">dnaA</name>
    <name evidence="14" type="ordered locus">HMU00010</name>
</gene>
<feature type="binding site" evidence="8">
    <location>
        <position position="143"/>
    </location>
    <ligand>
        <name>ATP</name>
        <dbReference type="ChEBI" id="CHEBI:30616"/>
    </ligand>
</feature>
<feature type="region of interest" description="Domain I, interacts with DnaA modulators" evidence="8">
    <location>
        <begin position="1"/>
        <end position="77"/>
    </location>
</feature>
<dbReference type="SMART" id="SM00382">
    <property type="entry name" value="AAA"/>
    <property type="match status" value="1"/>
</dbReference>
<dbReference type="CDD" id="cd00009">
    <property type="entry name" value="AAA"/>
    <property type="match status" value="1"/>
</dbReference>
<evidence type="ECO:0000256" key="5">
    <source>
        <dbReference type="ARBA" id="ARBA00022840"/>
    </source>
</evidence>
<keyword evidence="7 8" id="KW-0238">DNA-binding</keyword>
<keyword evidence="4 8" id="KW-0547">Nucleotide-binding</keyword>
<dbReference type="SMART" id="SM00760">
    <property type="entry name" value="Bac_DnaA_C"/>
    <property type="match status" value="1"/>
</dbReference>
<dbReference type="InterPro" id="IPR024633">
    <property type="entry name" value="DnaA_N_dom"/>
</dbReference>
<dbReference type="Gene3D" id="3.30.300.180">
    <property type="match status" value="1"/>
</dbReference>
<dbReference type="GO" id="GO:0005737">
    <property type="term" value="C:cytoplasm"/>
    <property type="evidence" value="ECO:0007669"/>
    <property type="project" value="UniProtKB-SubCell"/>
</dbReference>
<dbReference type="AlphaFoldDB" id="D3UFJ6"/>
<evidence type="ECO:0000256" key="11">
    <source>
        <dbReference type="RuleBase" id="RU004227"/>
    </source>
</evidence>
<dbReference type="InterPro" id="IPR010921">
    <property type="entry name" value="Trp_repressor/repl_initiator"/>
</dbReference>
<dbReference type="GO" id="GO:0008289">
    <property type="term" value="F:lipid binding"/>
    <property type="evidence" value="ECO:0007669"/>
    <property type="project" value="UniProtKB-KW"/>
</dbReference>
<feature type="domain" description="AAA+ ATPase" evidence="12">
    <location>
        <begin position="130"/>
        <end position="259"/>
    </location>
</feature>
<comment type="function">
    <text evidence="8 10">Plays an essential role in the initiation and regulation of chromosomal replication. ATP-DnaA binds to the origin of replication (oriC) to initiate formation of the DNA replication initiation complex once per cell cycle. Binds the DnaA box (a 9 base pair repeat at the origin) and separates the double-stranded (ds)DNA. Forms a right-handed helical filament on oriC DNA; dsDNA binds to the exterior of the filament while single-stranded (ss)DNA is stabiized in the filament's interior. The ATP-DnaA-oriC complex binds and stabilizes one strand of the AT-rich DNA unwinding element (DUE), permitting loading of DNA polymerase. After initiation quickly degrades to an ADP-DnaA complex that is not apt for DNA replication. Binds acidic phospholipids.</text>
</comment>
<dbReference type="InterPro" id="IPR027417">
    <property type="entry name" value="P-loop_NTPase"/>
</dbReference>
<dbReference type="CDD" id="cd06571">
    <property type="entry name" value="Bac_DnaA_C"/>
    <property type="match status" value="1"/>
</dbReference>
<evidence type="ECO:0000256" key="10">
    <source>
        <dbReference type="RuleBase" id="RU000577"/>
    </source>
</evidence>
<dbReference type="GO" id="GO:0006275">
    <property type="term" value="P:regulation of DNA replication"/>
    <property type="evidence" value="ECO:0007669"/>
    <property type="project" value="UniProtKB-UniRule"/>
</dbReference>
<dbReference type="STRING" id="679897.HMU00010"/>
<dbReference type="SUPFAM" id="SSF48295">
    <property type="entry name" value="TrpR-like"/>
    <property type="match status" value="1"/>
</dbReference>
<dbReference type="PANTHER" id="PTHR30050">
    <property type="entry name" value="CHROMOSOMAL REPLICATION INITIATOR PROTEIN DNAA"/>
    <property type="match status" value="1"/>
</dbReference>
<feature type="domain" description="Chromosomal replication initiator DnaA C-terminal" evidence="13">
    <location>
        <begin position="339"/>
        <end position="408"/>
    </location>
</feature>